<dbReference type="InterPro" id="IPR013233">
    <property type="entry name" value="PIG-X/PBN1"/>
</dbReference>
<dbReference type="STRING" id="158441.A0A226ERB0"/>
<evidence type="ECO:0000256" key="2">
    <source>
        <dbReference type="ARBA" id="ARBA00004687"/>
    </source>
</evidence>
<keyword evidence="7 10" id="KW-1133">Transmembrane helix</keyword>
<dbReference type="GO" id="GO:0006506">
    <property type="term" value="P:GPI anchor biosynthetic process"/>
    <property type="evidence" value="ECO:0007669"/>
    <property type="project" value="UniProtKB-UniPathway"/>
</dbReference>
<dbReference type="InterPro" id="IPR040039">
    <property type="entry name" value="PIGX"/>
</dbReference>
<evidence type="ECO:0000256" key="4">
    <source>
        <dbReference type="ARBA" id="ARBA00022502"/>
    </source>
</evidence>
<evidence type="ECO:0000256" key="8">
    <source>
        <dbReference type="ARBA" id="ARBA00023136"/>
    </source>
</evidence>
<comment type="caution">
    <text evidence="10">Lacks conserved residue(s) required for the propagation of feature annotation.</text>
</comment>
<feature type="transmembrane region" description="Helical" evidence="10">
    <location>
        <begin position="6"/>
        <end position="24"/>
    </location>
</feature>
<proteinExistence type="inferred from homology"/>
<dbReference type="EMBL" id="LNIX01000002">
    <property type="protein sequence ID" value="OXA59738.1"/>
    <property type="molecule type" value="Genomic_DNA"/>
</dbReference>
<gene>
    <name evidence="11" type="ORF">Fcan01_04472</name>
</gene>
<dbReference type="AlphaFoldDB" id="A0A226ERB0"/>
<sequence>MGQHGTLIWIGNLTVWYFLVTLLVKVRTIHALNYATTATKDEILQRNCAYAKGLHPNLIRFVTKEGYHREIEDVVEVTFTNSPLSPSDFKTGECKLALLAKFTRDMYVDPYEIQNIPGLAEDTRILNNWTDLEGPSWSAMSNSTVFIHLHSIPTGNLITTEQLKFPIHFRYQKPLSHSRFKDRVQQGQISNAGALVNPAGYMKVIVPLPRLLLRCEAWNHHPLIEAKCHVIKTLCNSKSAKDELCEWISLPFKSNSKQGSPVFIPSGDVDQVLMVSAITLLVVLGGTAFLVHTLIRTNEKLAGSAVITDDDDGDSNKVHKD</sequence>
<keyword evidence="6 10" id="KW-0256">Endoplasmic reticulum</keyword>
<evidence type="ECO:0000256" key="1">
    <source>
        <dbReference type="ARBA" id="ARBA00004389"/>
    </source>
</evidence>
<dbReference type="Proteomes" id="UP000198287">
    <property type="component" value="Unassembled WGS sequence"/>
</dbReference>
<dbReference type="PANTHER" id="PTHR28650">
    <property type="entry name" value="PHOSPHATIDYLINOSITOL-GLYCAN BIOSYNTHESIS CLASS X PROTEIN"/>
    <property type="match status" value="1"/>
</dbReference>
<comment type="caution">
    <text evidence="11">The sequence shown here is derived from an EMBL/GenBank/DDBJ whole genome shotgun (WGS) entry which is preliminary data.</text>
</comment>
<organism evidence="11 12">
    <name type="scientific">Folsomia candida</name>
    <name type="common">Springtail</name>
    <dbReference type="NCBI Taxonomy" id="158441"/>
    <lineage>
        <taxon>Eukaryota</taxon>
        <taxon>Metazoa</taxon>
        <taxon>Ecdysozoa</taxon>
        <taxon>Arthropoda</taxon>
        <taxon>Hexapoda</taxon>
        <taxon>Collembola</taxon>
        <taxon>Entomobryomorpha</taxon>
        <taxon>Isotomoidea</taxon>
        <taxon>Isotomidae</taxon>
        <taxon>Proisotominae</taxon>
        <taxon>Folsomia</taxon>
    </lineage>
</organism>
<dbReference type="PANTHER" id="PTHR28650:SF1">
    <property type="entry name" value="PHOSPHATIDYLINOSITOL-GLYCAN BIOSYNTHESIS CLASS X PROTEIN"/>
    <property type="match status" value="1"/>
</dbReference>
<dbReference type="Pfam" id="PF08320">
    <property type="entry name" value="PIG-X"/>
    <property type="match status" value="1"/>
</dbReference>
<comment type="subcellular location">
    <subcellularLocation>
        <location evidence="1 10">Endoplasmic reticulum membrane</location>
        <topology evidence="1 10">Single-pass membrane protein</topology>
    </subcellularLocation>
</comment>
<feature type="transmembrane region" description="Helical" evidence="10">
    <location>
        <begin position="272"/>
        <end position="295"/>
    </location>
</feature>
<evidence type="ECO:0000256" key="9">
    <source>
        <dbReference type="ARBA" id="ARBA00023180"/>
    </source>
</evidence>
<keyword evidence="8 10" id="KW-0472">Membrane</keyword>
<name>A0A226ERB0_FOLCA</name>
<protein>
    <recommendedName>
        <fullName evidence="10">Phosphatidylinositol-glycan biosynthesis class X protein</fullName>
    </recommendedName>
</protein>
<dbReference type="OrthoDB" id="5546453at2759"/>
<reference evidence="11 12" key="1">
    <citation type="submission" date="2015-12" db="EMBL/GenBank/DDBJ databases">
        <title>The genome of Folsomia candida.</title>
        <authorList>
            <person name="Faddeeva A."/>
            <person name="Derks M.F."/>
            <person name="Anvar Y."/>
            <person name="Smit S."/>
            <person name="Van Straalen N."/>
            <person name="Roelofs D."/>
        </authorList>
    </citation>
    <scope>NUCLEOTIDE SEQUENCE [LARGE SCALE GENOMIC DNA]</scope>
    <source>
        <strain evidence="11 12">VU population</strain>
        <tissue evidence="11">Whole body</tissue>
    </source>
</reference>
<accession>A0A226ERB0</accession>
<evidence type="ECO:0000256" key="7">
    <source>
        <dbReference type="ARBA" id="ARBA00022989"/>
    </source>
</evidence>
<comment type="function">
    <text evidence="10">Stabilizing subunit of the glycosylphosphatidylinositol-mannosyltransferase I complex which catalyzes the transfer of the first mannose, via an alpha-1,4 bond from a dolichol-phosphate-mannose (Dol-P-Man) to the glucosaminyl acyl phosphatidylinositol (GlcN-(acyl)PI) intermediate to generate alpha-D-Man-(1-&gt;4)-alpha-D-GlcN-(1-&gt;6)-(1-radyl,2-acyl-sn-glycero-3-phospho)-2-acyl-inositol and participates in the sixth step of the glycosylphosphatidylinositol-anchor biosynthesis. Probably acts by stabilizing the mannosyltransferase PIGM.</text>
</comment>
<comment type="similarity">
    <text evidence="3 10">Belongs to the PIGX family.</text>
</comment>
<keyword evidence="12" id="KW-1185">Reference proteome</keyword>
<keyword evidence="4 10" id="KW-0337">GPI-anchor biosynthesis</keyword>
<evidence type="ECO:0000313" key="11">
    <source>
        <dbReference type="EMBL" id="OXA59738.1"/>
    </source>
</evidence>
<dbReference type="GO" id="GO:0005789">
    <property type="term" value="C:endoplasmic reticulum membrane"/>
    <property type="evidence" value="ECO:0007669"/>
    <property type="project" value="UniProtKB-SubCell"/>
</dbReference>
<evidence type="ECO:0000256" key="6">
    <source>
        <dbReference type="ARBA" id="ARBA00022824"/>
    </source>
</evidence>
<comment type="pathway">
    <text evidence="2 10">Glycolipid biosynthesis; glycosylphosphatidylinositol-anchor biosynthesis.</text>
</comment>
<evidence type="ECO:0000256" key="5">
    <source>
        <dbReference type="ARBA" id="ARBA00022692"/>
    </source>
</evidence>
<keyword evidence="5 10" id="KW-0812">Transmembrane</keyword>
<dbReference type="UniPathway" id="UPA00196"/>
<keyword evidence="9" id="KW-0325">Glycoprotein</keyword>
<evidence type="ECO:0000256" key="10">
    <source>
        <dbReference type="RuleBase" id="RU366056"/>
    </source>
</evidence>
<evidence type="ECO:0000313" key="12">
    <source>
        <dbReference type="Proteomes" id="UP000198287"/>
    </source>
</evidence>
<evidence type="ECO:0000256" key="3">
    <source>
        <dbReference type="ARBA" id="ARBA00010345"/>
    </source>
</evidence>